<comment type="similarity">
    <text evidence="2">Belongs to the outer membrane factor (OMF) (TC 1.B.17) family.</text>
</comment>
<keyword evidence="3" id="KW-0813">Transport</keyword>
<name>A0A1H7QC89_9SPHI</name>
<keyword evidence="7" id="KW-0998">Cell outer membrane</keyword>
<comment type="subcellular location">
    <subcellularLocation>
        <location evidence="1">Cell outer membrane</location>
    </subcellularLocation>
</comment>
<dbReference type="PANTHER" id="PTHR30026">
    <property type="entry name" value="OUTER MEMBRANE PROTEIN TOLC"/>
    <property type="match status" value="1"/>
</dbReference>
<dbReference type="InterPro" id="IPR051906">
    <property type="entry name" value="TolC-like"/>
</dbReference>
<dbReference type="GO" id="GO:0009279">
    <property type="term" value="C:cell outer membrane"/>
    <property type="evidence" value="ECO:0007669"/>
    <property type="project" value="UniProtKB-SubCell"/>
</dbReference>
<keyword evidence="10" id="KW-1185">Reference proteome</keyword>
<evidence type="ECO:0000313" key="10">
    <source>
        <dbReference type="Proteomes" id="UP000198916"/>
    </source>
</evidence>
<dbReference type="EMBL" id="FNZR01000005">
    <property type="protein sequence ID" value="SEL45439.1"/>
    <property type="molecule type" value="Genomic_DNA"/>
</dbReference>
<gene>
    <name evidence="9" type="ORF">SAMN05421740_105286</name>
</gene>
<evidence type="ECO:0000313" key="9">
    <source>
        <dbReference type="EMBL" id="SEL45439.1"/>
    </source>
</evidence>
<dbReference type="Proteomes" id="UP000198916">
    <property type="component" value="Unassembled WGS sequence"/>
</dbReference>
<feature type="signal peptide" evidence="8">
    <location>
        <begin position="1"/>
        <end position="24"/>
    </location>
</feature>
<evidence type="ECO:0000256" key="2">
    <source>
        <dbReference type="ARBA" id="ARBA00007613"/>
    </source>
</evidence>
<dbReference type="InterPro" id="IPR003423">
    <property type="entry name" value="OMP_efflux"/>
</dbReference>
<reference evidence="10" key="1">
    <citation type="submission" date="2016-10" db="EMBL/GenBank/DDBJ databases">
        <authorList>
            <person name="Varghese N."/>
            <person name="Submissions S."/>
        </authorList>
    </citation>
    <scope>NUCLEOTIDE SEQUENCE [LARGE SCALE GENOMIC DNA]</scope>
    <source>
        <strain evidence="10">Jip14</strain>
    </source>
</reference>
<keyword evidence="5" id="KW-0812">Transmembrane</keyword>
<sequence length="467" mass="51559">MRFISRYLLLFTCILTGFRCPLQAQQPLSLKQAIQIAADNYGRIKAKAAYAAAADAAVSQAKRDYLPNFSLSAQQVYGTVNGQNGPSYGFGGLGVSSSGLPLPDQNWNSAFGALYLGNINWDVFAFGRAQERIKTAEAAAVRDQQDYQQELFQHRVKVAAAYLNLLAAQRLTESYRKNLARADTFRRVTVVRALNGLIAGVDSSQANAEVSNAHITLVKAQDLEQEQATQLAVLMGVEPTEFQLDTFFVSRIPNILGEAVGDSALSQHPELQWYKSRVDFSDRQAKYLKTLGLPTVSLVGVLQTRASGFSSNYAQNQRAYTQNYWDGVNPTRTNYLLGLGITWNITQVSRVAAQVKAQKLISKGLQEEYQLANQQLSTQLHLADVKITNALENYREAPIQVDAAAEAYQQRSVLYNNGLANLVDVTQALYALVRAETDRDIAYNNVWQAFLLKAAAAGDFGLFMNEL</sequence>
<keyword evidence="6" id="KW-0472">Membrane</keyword>
<evidence type="ECO:0000256" key="1">
    <source>
        <dbReference type="ARBA" id="ARBA00004442"/>
    </source>
</evidence>
<evidence type="ECO:0000256" key="3">
    <source>
        <dbReference type="ARBA" id="ARBA00022448"/>
    </source>
</evidence>
<dbReference type="Gene3D" id="1.20.1600.10">
    <property type="entry name" value="Outer membrane efflux proteins (OEP)"/>
    <property type="match status" value="1"/>
</dbReference>
<dbReference type="GO" id="GO:1990281">
    <property type="term" value="C:efflux pump complex"/>
    <property type="evidence" value="ECO:0007669"/>
    <property type="project" value="TreeGrafter"/>
</dbReference>
<dbReference type="OrthoDB" id="654853at2"/>
<dbReference type="SUPFAM" id="SSF56954">
    <property type="entry name" value="Outer membrane efflux proteins (OEP)"/>
    <property type="match status" value="1"/>
</dbReference>
<evidence type="ECO:0000256" key="4">
    <source>
        <dbReference type="ARBA" id="ARBA00022452"/>
    </source>
</evidence>
<dbReference type="PANTHER" id="PTHR30026:SF20">
    <property type="entry name" value="OUTER MEMBRANE PROTEIN TOLC"/>
    <property type="match status" value="1"/>
</dbReference>
<feature type="chain" id="PRO_5011439934" evidence="8">
    <location>
        <begin position="25"/>
        <end position="467"/>
    </location>
</feature>
<keyword evidence="8" id="KW-0732">Signal</keyword>
<dbReference type="GO" id="GO:0015288">
    <property type="term" value="F:porin activity"/>
    <property type="evidence" value="ECO:0007669"/>
    <property type="project" value="TreeGrafter"/>
</dbReference>
<keyword evidence="4" id="KW-1134">Transmembrane beta strand</keyword>
<evidence type="ECO:0000256" key="6">
    <source>
        <dbReference type="ARBA" id="ARBA00023136"/>
    </source>
</evidence>
<dbReference type="Pfam" id="PF02321">
    <property type="entry name" value="OEP"/>
    <property type="match status" value="2"/>
</dbReference>
<proteinExistence type="inferred from homology"/>
<organism evidence="9 10">
    <name type="scientific">Parapedobacter koreensis</name>
    <dbReference type="NCBI Taxonomy" id="332977"/>
    <lineage>
        <taxon>Bacteria</taxon>
        <taxon>Pseudomonadati</taxon>
        <taxon>Bacteroidota</taxon>
        <taxon>Sphingobacteriia</taxon>
        <taxon>Sphingobacteriales</taxon>
        <taxon>Sphingobacteriaceae</taxon>
        <taxon>Parapedobacter</taxon>
    </lineage>
</organism>
<dbReference type="AlphaFoldDB" id="A0A1H7QC89"/>
<dbReference type="STRING" id="332977.SAMN05421740_105286"/>
<evidence type="ECO:0000256" key="7">
    <source>
        <dbReference type="ARBA" id="ARBA00023237"/>
    </source>
</evidence>
<evidence type="ECO:0000256" key="8">
    <source>
        <dbReference type="SAM" id="SignalP"/>
    </source>
</evidence>
<protein>
    <submittedName>
        <fullName evidence="9">Outer membrane protein TolC</fullName>
    </submittedName>
</protein>
<dbReference type="GO" id="GO:0015562">
    <property type="term" value="F:efflux transmembrane transporter activity"/>
    <property type="evidence" value="ECO:0007669"/>
    <property type="project" value="InterPro"/>
</dbReference>
<accession>A0A1H7QC89</accession>
<evidence type="ECO:0000256" key="5">
    <source>
        <dbReference type="ARBA" id="ARBA00022692"/>
    </source>
</evidence>